<name>A0A0A2MBV5_9FLAO</name>
<dbReference type="eggNOG" id="ENOG5033GQ7">
    <property type="taxonomic scope" value="Bacteria"/>
</dbReference>
<accession>A0A0A2MBV5</accession>
<comment type="caution">
    <text evidence="1">The sequence shown here is derived from an EMBL/GenBank/DDBJ whole genome shotgun (WGS) entry which is preliminary data.</text>
</comment>
<dbReference type="AlphaFoldDB" id="A0A0A2MBV5"/>
<keyword evidence="2" id="KW-1185">Reference proteome</keyword>
<evidence type="ECO:0000313" key="1">
    <source>
        <dbReference type="EMBL" id="KGO89734.1"/>
    </source>
</evidence>
<dbReference type="EMBL" id="JRLW01000005">
    <property type="protein sequence ID" value="KGO89734.1"/>
    <property type="molecule type" value="Genomic_DNA"/>
</dbReference>
<dbReference type="STRING" id="1121899.GCA_000430025_01890"/>
<organism evidence="1 2">
    <name type="scientific">Flavobacterium suncheonense GH29-5 = DSM 17707</name>
    <dbReference type="NCBI Taxonomy" id="1121899"/>
    <lineage>
        <taxon>Bacteria</taxon>
        <taxon>Pseudomonadati</taxon>
        <taxon>Bacteroidota</taxon>
        <taxon>Flavobacteriia</taxon>
        <taxon>Flavobacteriales</taxon>
        <taxon>Flavobacteriaceae</taxon>
        <taxon>Flavobacterium</taxon>
    </lineage>
</organism>
<protein>
    <submittedName>
        <fullName evidence="1">Uncharacterized protein</fullName>
    </submittedName>
</protein>
<reference evidence="1 2" key="1">
    <citation type="submission" date="2013-09" db="EMBL/GenBank/DDBJ databases">
        <authorList>
            <person name="Zeng Z."/>
            <person name="Chen C."/>
        </authorList>
    </citation>
    <scope>NUCLEOTIDE SEQUENCE [LARGE SCALE GENOMIC DNA]</scope>
    <source>
        <strain evidence="1 2">GH29-5</strain>
    </source>
</reference>
<sequence length="112" mass="12532">MKQIGIQLNDNSDNGALLDLKIDVVRDDSGKIIQGIVVGETKNQNQATIIIANPGDFFFMPTLGASIDNLLLDNDFLRTRHRIREHLAKDGLIVKKLELYEGKPLVIEADYE</sequence>
<dbReference type="OrthoDB" id="1095019at2"/>
<gene>
    <name evidence="1" type="ORF">Q764_05935</name>
</gene>
<dbReference type="Proteomes" id="UP000030121">
    <property type="component" value="Unassembled WGS sequence"/>
</dbReference>
<dbReference type="RefSeq" id="WP_026980324.1">
    <property type="nucleotide sequence ID" value="NZ_AUCZ01000008.1"/>
</dbReference>
<evidence type="ECO:0000313" key="2">
    <source>
        <dbReference type="Proteomes" id="UP000030121"/>
    </source>
</evidence>
<proteinExistence type="predicted"/>